<dbReference type="GO" id="GO:0004332">
    <property type="term" value="F:fructose-bisphosphate aldolase activity"/>
    <property type="evidence" value="ECO:0007669"/>
    <property type="project" value="UniProtKB-EC"/>
</dbReference>
<dbReference type="Pfam" id="PF00274">
    <property type="entry name" value="Glycolytic"/>
    <property type="match status" value="1"/>
</dbReference>
<proteinExistence type="inferred from homology"/>
<dbReference type="Gene3D" id="3.20.20.70">
    <property type="entry name" value="Aldolase class I"/>
    <property type="match status" value="1"/>
</dbReference>
<dbReference type="Proteomes" id="UP000184085">
    <property type="component" value="Unassembled WGS sequence"/>
</dbReference>
<dbReference type="NCBIfam" id="NF003784">
    <property type="entry name" value="PRK05377.1"/>
    <property type="match status" value="1"/>
</dbReference>
<dbReference type="SUPFAM" id="SSF51569">
    <property type="entry name" value="Aldolase"/>
    <property type="match status" value="1"/>
</dbReference>
<evidence type="ECO:0000313" key="8">
    <source>
        <dbReference type="Proteomes" id="UP000184085"/>
    </source>
</evidence>
<evidence type="ECO:0000256" key="6">
    <source>
        <dbReference type="ARBA" id="ARBA00029799"/>
    </source>
</evidence>
<dbReference type="InterPro" id="IPR000741">
    <property type="entry name" value="FBA_I"/>
</dbReference>
<evidence type="ECO:0000313" key="7">
    <source>
        <dbReference type="EMBL" id="SCM67722.1"/>
    </source>
</evidence>
<dbReference type="GO" id="GO:0006096">
    <property type="term" value="P:glycolytic process"/>
    <property type="evidence" value="ECO:0007669"/>
    <property type="project" value="UniProtKB-UniPathway"/>
</dbReference>
<keyword evidence="5 7" id="KW-0456">Lyase</keyword>
<protein>
    <recommendedName>
        <fullName evidence="3">fructose-bisphosphate aldolase</fullName>
        <ecNumber evidence="3">4.1.2.13</ecNumber>
    </recommendedName>
    <alternativeName>
        <fullName evidence="6">Fructose-bisphosphate aldolase class I</fullName>
    </alternativeName>
</protein>
<comment type="pathway">
    <text evidence="1">Carbohydrate degradation; glycolysis; D-glyceraldehyde 3-phosphate and glycerone phosphate from D-glucose: step 4/4.</text>
</comment>
<evidence type="ECO:0000256" key="1">
    <source>
        <dbReference type="ARBA" id="ARBA00004714"/>
    </source>
</evidence>
<name>A0A1M4MYS9_9RHOB</name>
<reference evidence="8" key="1">
    <citation type="submission" date="2016-09" db="EMBL/GenBank/DDBJ databases">
        <authorList>
            <person name="Wibberg D."/>
        </authorList>
    </citation>
    <scope>NUCLEOTIDE SEQUENCE [LARGE SCALE GENOMIC DNA]</scope>
</reference>
<keyword evidence="8" id="KW-1185">Reference proteome</keyword>
<dbReference type="EC" id="4.1.2.13" evidence="3"/>
<gene>
    <name evidence="7" type="primary">fda</name>
    <name evidence="7" type="ORF">KARMA_1926</name>
</gene>
<organism evidence="7 8">
    <name type="scientific">Donghicola eburneus</name>
    <dbReference type="NCBI Taxonomy" id="393278"/>
    <lineage>
        <taxon>Bacteria</taxon>
        <taxon>Pseudomonadati</taxon>
        <taxon>Pseudomonadota</taxon>
        <taxon>Alphaproteobacteria</taxon>
        <taxon>Rhodobacterales</taxon>
        <taxon>Roseobacteraceae</taxon>
        <taxon>Donghicola</taxon>
    </lineage>
</organism>
<dbReference type="AlphaFoldDB" id="A0A1M4MYS9"/>
<evidence type="ECO:0000256" key="2">
    <source>
        <dbReference type="ARBA" id="ARBA00010387"/>
    </source>
</evidence>
<comment type="similarity">
    <text evidence="2">Belongs to the class I fructose-bisphosphate aldolase family.</text>
</comment>
<keyword evidence="4" id="KW-0324">Glycolysis</keyword>
<evidence type="ECO:0000256" key="5">
    <source>
        <dbReference type="ARBA" id="ARBA00023239"/>
    </source>
</evidence>
<dbReference type="InterPro" id="IPR013785">
    <property type="entry name" value="Aldolase_TIM"/>
</dbReference>
<evidence type="ECO:0000256" key="4">
    <source>
        <dbReference type="ARBA" id="ARBA00023152"/>
    </source>
</evidence>
<dbReference type="PANTHER" id="PTHR11627">
    <property type="entry name" value="FRUCTOSE-BISPHOSPHATE ALDOLASE"/>
    <property type="match status" value="1"/>
</dbReference>
<sequence>MAKDTVLEQSQADRIAAGAGFIAALDQSGGSTPKALKQYGIEEDAYSTEEEMFGLIHDMRCRIMTAPEFTSEKVIGAILFERTMRGEVNGMPVPTYLWEERGVVPFLKIDKGMEDVKDGAQILKPIPGLTELLATAREFGIFGTKERSVIHEANETGIAAVVAQQFELGKEVIAAGLVPIVEPEVLIDSPTKAEAETILKAEIEKQLDLLDETQNVVLKLTIPTEAGLYDSLADHPRVLRVVALSGGYSTADACEKLSKNEKMIASFSRALAEGLSAQQSDDEFNAALAENINKIYGASV</sequence>
<dbReference type="UniPathway" id="UPA00109">
    <property type="reaction ID" value="UER00183"/>
</dbReference>
<dbReference type="EMBL" id="FMJB01000047">
    <property type="protein sequence ID" value="SCM67722.1"/>
    <property type="molecule type" value="Genomic_DNA"/>
</dbReference>
<evidence type="ECO:0000256" key="3">
    <source>
        <dbReference type="ARBA" id="ARBA00013068"/>
    </source>
</evidence>
<accession>A0A1M4MYS9</accession>
<dbReference type="RefSeq" id="WP_072706358.1">
    <property type="nucleotide sequence ID" value="NZ_FMJB01000047.1"/>
</dbReference>